<keyword evidence="1" id="KW-0812">Transmembrane</keyword>
<keyword evidence="1" id="KW-1133">Transmembrane helix</keyword>
<gene>
    <name evidence="3" type="ORF">BDZ85DRAFT_262970</name>
</gene>
<feature type="transmembrane region" description="Helical" evidence="1">
    <location>
        <begin position="27"/>
        <end position="46"/>
    </location>
</feature>
<feature type="domain" description="Luciferase" evidence="2">
    <location>
        <begin position="173"/>
        <end position="244"/>
    </location>
</feature>
<evidence type="ECO:0000256" key="1">
    <source>
        <dbReference type="SAM" id="Phobius"/>
    </source>
</evidence>
<dbReference type="PANTHER" id="PTHR38695:SF1">
    <property type="entry name" value="AMINO ACID PERMEASE_ SLC12A DOMAIN-CONTAINING PROTEIN"/>
    <property type="match status" value="1"/>
</dbReference>
<dbReference type="InterPro" id="IPR048273">
    <property type="entry name" value="Luciferase"/>
</dbReference>
<accession>A0A6A6GBP3</accession>
<organism evidence="3 4">
    <name type="scientific">Elsinoe ampelina</name>
    <dbReference type="NCBI Taxonomy" id="302913"/>
    <lineage>
        <taxon>Eukaryota</taxon>
        <taxon>Fungi</taxon>
        <taxon>Dikarya</taxon>
        <taxon>Ascomycota</taxon>
        <taxon>Pezizomycotina</taxon>
        <taxon>Dothideomycetes</taxon>
        <taxon>Dothideomycetidae</taxon>
        <taxon>Myriangiales</taxon>
        <taxon>Elsinoaceae</taxon>
        <taxon>Elsinoe</taxon>
    </lineage>
</organism>
<evidence type="ECO:0000313" key="3">
    <source>
        <dbReference type="EMBL" id="KAF2223097.1"/>
    </source>
</evidence>
<name>A0A6A6GBP3_9PEZI</name>
<keyword evidence="1" id="KW-0472">Membrane</keyword>
<dbReference type="PANTHER" id="PTHR38695">
    <property type="entry name" value="AMINO ACID PERMEASE_ SLC12A DOMAIN-CONTAINING PROTEIN"/>
    <property type="match status" value="1"/>
</dbReference>
<dbReference type="OrthoDB" id="9987011at2759"/>
<protein>
    <recommendedName>
        <fullName evidence="2">Luciferase domain-containing protein</fullName>
    </recommendedName>
</protein>
<dbReference type="AlphaFoldDB" id="A0A6A6GBP3"/>
<dbReference type="Pfam" id="PF17648">
    <property type="entry name" value="Luciferase"/>
    <property type="match status" value="1"/>
</dbReference>
<proteinExistence type="predicted"/>
<evidence type="ECO:0000313" key="4">
    <source>
        <dbReference type="Proteomes" id="UP000799538"/>
    </source>
</evidence>
<dbReference type="InterPro" id="IPR040841">
    <property type="entry name" value="Luciferase_dom"/>
</dbReference>
<dbReference type="Proteomes" id="UP000799538">
    <property type="component" value="Unassembled WGS sequence"/>
</dbReference>
<reference evidence="4" key="1">
    <citation type="journal article" date="2020" name="Stud. Mycol.">
        <title>101 Dothideomycetes genomes: A test case for predicting lifestyles and emergence of pathogens.</title>
        <authorList>
            <person name="Haridas S."/>
            <person name="Albert R."/>
            <person name="Binder M."/>
            <person name="Bloem J."/>
            <person name="LaButti K."/>
            <person name="Salamov A."/>
            <person name="Andreopoulos B."/>
            <person name="Baker S."/>
            <person name="Barry K."/>
            <person name="Bills G."/>
            <person name="Bluhm B."/>
            <person name="Cannon C."/>
            <person name="Castanera R."/>
            <person name="Culley D."/>
            <person name="Daum C."/>
            <person name="Ezra D."/>
            <person name="Gonzalez J."/>
            <person name="Henrissat B."/>
            <person name="Kuo A."/>
            <person name="Liang C."/>
            <person name="Lipzen A."/>
            <person name="Lutzoni F."/>
            <person name="Magnuson J."/>
            <person name="Mondo S."/>
            <person name="Nolan M."/>
            <person name="Ohm R."/>
            <person name="Pangilinan J."/>
            <person name="Park H.-J."/>
            <person name="Ramirez L."/>
            <person name="Alfaro M."/>
            <person name="Sun H."/>
            <person name="Tritt A."/>
            <person name="Yoshinaga Y."/>
            <person name="Zwiers L.-H."/>
            <person name="Turgeon B."/>
            <person name="Goodwin S."/>
            <person name="Spatafora J."/>
            <person name="Crous P."/>
            <person name="Grigoriev I."/>
        </authorList>
    </citation>
    <scope>NUCLEOTIDE SEQUENCE [LARGE SCALE GENOMIC DNA]</scope>
    <source>
        <strain evidence="4">CECT 20119</strain>
    </source>
</reference>
<sequence>MMESQNVPSPLFLISNAFALLRSYSQVFFLVSMFGLLVAVVWLTYLDYHAFLALGPGGTPSTVAGYSKLKLLSLFRLRDPLQAPRIPASLPDQSGYLSNRTLPHRVGPRPTISGLAPQRQVDSFATAKSCEQITAAIEDLSRTTTDLEITLSPFEKHSDALVATKPIHNRKRGGEVCHVHPSDGSLHLTLHPADVALCIERGWGERHPLARGGWMRRFVPETFVMVYAPRTSLEVQTVMDIVKAGVWWVGGEKILEEQQEREQKSGSGVLCMVECVKEAQQVEK</sequence>
<dbReference type="EMBL" id="ML992507">
    <property type="protein sequence ID" value="KAF2223097.1"/>
    <property type="molecule type" value="Genomic_DNA"/>
</dbReference>
<keyword evidence="4" id="KW-1185">Reference proteome</keyword>
<evidence type="ECO:0000259" key="2">
    <source>
        <dbReference type="Pfam" id="PF17648"/>
    </source>
</evidence>